<sequence>MQTLIENIQSINLITLFLVIIFLYSFFQGIKKGMSRSAFQLSQAVQEIMINIVVIIISWKLTNWLSPMLQTWLVSMSIQIPSDDLNMLQKGYYILLSSIRDFTFIRFIFIFLIGYFIIQVMMMIVLGIILKIFETKRLINKKQKEKEIPKLISHLLGGAIGGIMGFGKVVLVVFILFIYVTLFPQAPYSSYIQSSIVYQNGTEKVLQPLSHNFVETTLPVIAKEAEDEYREVLQRKYEIIDYNISEDITEAAQVIVEDKESDEEKAKALYDWVGTRVQYNWEKVKLYEEDNIWLEQTPEDTFRSKQGVCIDFSRLYAVMARAIELDVKVVTGLGSDGRGGMGPHAWNEVYLSESGEWIPLDTTWVSSGGNWFNSKDFYETHIKDA</sequence>
<proteinExistence type="predicted"/>
<dbReference type="InterPro" id="IPR002931">
    <property type="entry name" value="Transglutaminase-like"/>
</dbReference>
<keyword evidence="1" id="KW-1133">Transmembrane helix</keyword>
<dbReference type="RefSeq" id="WP_305989863.1">
    <property type="nucleotide sequence ID" value="NZ_JAVAMP010000001.1"/>
</dbReference>
<feature type="transmembrane region" description="Helical" evidence="1">
    <location>
        <begin position="6"/>
        <end position="27"/>
    </location>
</feature>
<organism evidence="3 4">
    <name type="scientific">Chengkuizengella axinellae</name>
    <dbReference type="NCBI Taxonomy" id="3064388"/>
    <lineage>
        <taxon>Bacteria</taxon>
        <taxon>Bacillati</taxon>
        <taxon>Bacillota</taxon>
        <taxon>Bacilli</taxon>
        <taxon>Bacillales</taxon>
        <taxon>Paenibacillaceae</taxon>
        <taxon>Chengkuizengella</taxon>
    </lineage>
</organism>
<dbReference type="SUPFAM" id="SSF54001">
    <property type="entry name" value="Cysteine proteinases"/>
    <property type="match status" value="1"/>
</dbReference>
<dbReference type="EMBL" id="JAVAMP010000001">
    <property type="protein sequence ID" value="MDP5272547.1"/>
    <property type="molecule type" value="Genomic_DNA"/>
</dbReference>
<keyword evidence="4" id="KW-1185">Reference proteome</keyword>
<dbReference type="PANTHER" id="PTHR33490">
    <property type="entry name" value="BLR5614 PROTEIN-RELATED"/>
    <property type="match status" value="1"/>
</dbReference>
<keyword evidence="1" id="KW-0472">Membrane</keyword>
<feature type="domain" description="Transglutaminase-like" evidence="2">
    <location>
        <begin position="301"/>
        <end position="364"/>
    </location>
</feature>
<dbReference type="InterPro" id="IPR038765">
    <property type="entry name" value="Papain-like_cys_pep_sf"/>
</dbReference>
<dbReference type="PANTHER" id="PTHR33490:SF3">
    <property type="entry name" value="CONSERVED INTEGRAL MEMBRANE PROTEIN"/>
    <property type="match status" value="1"/>
</dbReference>
<reference evidence="3 4" key="1">
    <citation type="submission" date="2023-08" db="EMBL/GenBank/DDBJ databases">
        <authorList>
            <person name="Park J.-S."/>
        </authorList>
    </citation>
    <scope>NUCLEOTIDE SEQUENCE [LARGE SCALE GENOMIC DNA]</scope>
    <source>
        <strain evidence="3 4">2205SS18-9</strain>
    </source>
</reference>
<dbReference type="Gene3D" id="3.10.620.30">
    <property type="match status" value="1"/>
</dbReference>
<feature type="transmembrane region" description="Helical" evidence="1">
    <location>
        <begin position="104"/>
        <end position="130"/>
    </location>
</feature>
<dbReference type="Proteomes" id="UP001231941">
    <property type="component" value="Unassembled WGS sequence"/>
</dbReference>
<protein>
    <submittedName>
        <fullName evidence="3">Transglutaminase domain-containing protein</fullName>
    </submittedName>
</protein>
<evidence type="ECO:0000313" key="4">
    <source>
        <dbReference type="Proteomes" id="UP001231941"/>
    </source>
</evidence>
<evidence type="ECO:0000313" key="3">
    <source>
        <dbReference type="EMBL" id="MDP5272547.1"/>
    </source>
</evidence>
<feature type="transmembrane region" description="Helical" evidence="1">
    <location>
        <begin position="151"/>
        <end position="180"/>
    </location>
</feature>
<accession>A0ABT9ITA0</accession>
<evidence type="ECO:0000259" key="2">
    <source>
        <dbReference type="SMART" id="SM00460"/>
    </source>
</evidence>
<feature type="transmembrane region" description="Helical" evidence="1">
    <location>
        <begin position="48"/>
        <end position="66"/>
    </location>
</feature>
<gene>
    <name evidence="3" type="ORF">Q5Y73_00345</name>
</gene>
<comment type="caution">
    <text evidence="3">The sequence shown here is derived from an EMBL/GenBank/DDBJ whole genome shotgun (WGS) entry which is preliminary data.</text>
</comment>
<name>A0ABT9ITA0_9BACL</name>
<dbReference type="SMART" id="SM00460">
    <property type="entry name" value="TGc"/>
    <property type="match status" value="1"/>
</dbReference>
<dbReference type="Pfam" id="PF01841">
    <property type="entry name" value="Transglut_core"/>
    <property type="match status" value="1"/>
</dbReference>
<keyword evidence="1" id="KW-0812">Transmembrane</keyword>
<evidence type="ECO:0000256" key="1">
    <source>
        <dbReference type="SAM" id="Phobius"/>
    </source>
</evidence>